<protein>
    <submittedName>
        <fullName evidence="2">NAD-dependent epimerase/dehydratase family protein</fullName>
    </submittedName>
</protein>
<dbReference type="RefSeq" id="WP_313721114.1">
    <property type="nucleotide sequence ID" value="NZ_CP134876.1"/>
</dbReference>
<dbReference type="InterPro" id="IPR001509">
    <property type="entry name" value="Epimerase_deHydtase"/>
</dbReference>
<organism evidence="2 3">
    <name type="scientific">Micromonospora halotolerans</name>
    <dbReference type="NCBI Taxonomy" id="709879"/>
    <lineage>
        <taxon>Bacteria</taxon>
        <taxon>Bacillati</taxon>
        <taxon>Actinomycetota</taxon>
        <taxon>Actinomycetes</taxon>
        <taxon>Micromonosporales</taxon>
        <taxon>Micromonosporaceae</taxon>
        <taxon>Micromonospora</taxon>
    </lineage>
</organism>
<dbReference type="Proteomes" id="UP001303001">
    <property type="component" value="Chromosome"/>
</dbReference>
<accession>A0ABY9ZV81</accession>
<reference evidence="2 3" key="1">
    <citation type="submission" date="2023-09" db="EMBL/GenBank/DDBJ databases">
        <title>Micromonospora halotolerans DSM 45598 genome sequence.</title>
        <authorList>
            <person name="Mo P."/>
        </authorList>
    </citation>
    <scope>NUCLEOTIDE SEQUENCE [LARGE SCALE GENOMIC DNA]</scope>
    <source>
        <strain evidence="2 3">DSM 45598</strain>
    </source>
</reference>
<dbReference type="PANTHER" id="PTHR12126:SF11">
    <property type="entry name" value="NADH DEHYDROGENASE [UBIQUINONE] 1 ALPHA SUBCOMPLEX SUBUNIT 9, MITOCHONDRIAL"/>
    <property type="match status" value="1"/>
</dbReference>
<dbReference type="Gene3D" id="3.40.50.720">
    <property type="entry name" value="NAD(P)-binding Rossmann-like Domain"/>
    <property type="match status" value="1"/>
</dbReference>
<gene>
    <name evidence="2" type="ORF">RMN56_29475</name>
</gene>
<evidence type="ECO:0000313" key="2">
    <source>
        <dbReference type="EMBL" id="WNM39204.1"/>
    </source>
</evidence>
<evidence type="ECO:0000259" key="1">
    <source>
        <dbReference type="Pfam" id="PF01370"/>
    </source>
</evidence>
<proteinExistence type="predicted"/>
<dbReference type="InterPro" id="IPR036291">
    <property type="entry name" value="NAD(P)-bd_dom_sf"/>
</dbReference>
<name>A0ABY9ZV81_9ACTN</name>
<keyword evidence="3" id="KW-1185">Reference proteome</keyword>
<evidence type="ECO:0000313" key="3">
    <source>
        <dbReference type="Proteomes" id="UP001303001"/>
    </source>
</evidence>
<dbReference type="InterPro" id="IPR051207">
    <property type="entry name" value="ComplexI_NDUFA9_subunit"/>
</dbReference>
<dbReference type="Pfam" id="PF01370">
    <property type="entry name" value="Epimerase"/>
    <property type="match status" value="1"/>
</dbReference>
<dbReference type="EMBL" id="CP134876">
    <property type="protein sequence ID" value="WNM39204.1"/>
    <property type="molecule type" value="Genomic_DNA"/>
</dbReference>
<feature type="domain" description="NAD-dependent epimerase/dehydratase" evidence="1">
    <location>
        <begin position="3"/>
        <end position="93"/>
    </location>
</feature>
<dbReference type="PANTHER" id="PTHR12126">
    <property type="entry name" value="NADH-UBIQUINONE OXIDOREDUCTASE 39 KDA SUBUNIT-RELATED"/>
    <property type="match status" value="1"/>
</dbReference>
<sequence>MRIAVAGGTGWVGKLVVERARAAGHDVVVISRSHGIDLTNGVGLDDAPRNVATVVDVSNIQTISKRASTRFFETTTRNLLKAEQRCGVNHHVLLSIVGIDRVNWGYYHGKHRQEGLVLAGPVPATILRATQFFEFAVQSLTLFPGPVAVVPRMRTQPVAAAEVAAELVRLAEGPALGRVPEIAGPEVLMMSSAVRRVATVRGPRKFVVSVPWPSAAGWSMANGGLLPAGPGPRGTLRFGQWLTETAKTDAAQ</sequence>
<dbReference type="SUPFAM" id="SSF51735">
    <property type="entry name" value="NAD(P)-binding Rossmann-fold domains"/>
    <property type="match status" value="1"/>
</dbReference>